<proteinExistence type="predicted"/>
<dbReference type="STRING" id="76123.AS203_10740"/>
<accession>A0A0S2KMZ8</accession>
<evidence type="ECO:0000313" key="3">
    <source>
        <dbReference type="Proteomes" id="UP000056252"/>
    </source>
</evidence>
<sequence>MRIRNAEMEDRDTLRRIYAYAREQMAANGNTNQWIGGYPSDELIDWDIARRRSYVCLADDGHIAGVFYWWVGKEPTYAKIEDGQWLDDAPYGVIHRIASDGSVHGVLNGCLQWCAERHPNIRIDTHCDNHVMQHLLQKFGFTYCGIIHTGNGTPRLAYQKRG</sequence>
<dbReference type="eggNOG" id="COG0456">
    <property type="taxonomic scope" value="Bacteria"/>
</dbReference>
<dbReference type="InterPro" id="IPR000182">
    <property type="entry name" value="GNAT_dom"/>
</dbReference>
<feature type="domain" description="N-acetyltransferase" evidence="1">
    <location>
        <begin position="1"/>
        <end position="162"/>
    </location>
</feature>
<reference evidence="3" key="1">
    <citation type="submission" date="2015-11" db="EMBL/GenBank/DDBJ databases">
        <authorList>
            <person name="Holder M.E."/>
            <person name="Ajami N.J."/>
            <person name="Petrosino J.F."/>
        </authorList>
    </citation>
    <scope>NUCLEOTIDE SEQUENCE [LARGE SCALE GENOMIC DNA]</scope>
    <source>
        <strain evidence="3">F0113</strain>
    </source>
</reference>
<dbReference type="PROSITE" id="PS51186">
    <property type="entry name" value="GNAT"/>
    <property type="match status" value="1"/>
</dbReference>
<dbReference type="InterPro" id="IPR016181">
    <property type="entry name" value="Acyl_CoA_acyltransferase"/>
</dbReference>
<dbReference type="SUPFAM" id="SSF55729">
    <property type="entry name" value="Acyl-CoA N-acyltransferases (Nat)"/>
    <property type="match status" value="1"/>
</dbReference>
<dbReference type="EMBL" id="CP013195">
    <property type="protein sequence ID" value="ALO49502.1"/>
    <property type="molecule type" value="Genomic_DNA"/>
</dbReference>
<dbReference type="Gene3D" id="3.40.630.30">
    <property type="match status" value="1"/>
</dbReference>
<dbReference type="AlphaFoldDB" id="A0A0S2KMZ8"/>
<dbReference type="RefSeq" id="WP_025066373.1">
    <property type="nucleotide sequence ID" value="NZ_CP013195.1"/>
</dbReference>
<keyword evidence="3" id="KW-1185">Reference proteome</keyword>
<evidence type="ECO:0000259" key="1">
    <source>
        <dbReference type="PROSITE" id="PS51186"/>
    </source>
</evidence>
<dbReference type="GO" id="GO:0016747">
    <property type="term" value="F:acyltransferase activity, transferring groups other than amino-acyl groups"/>
    <property type="evidence" value="ECO:0007669"/>
    <property type="project" value="InterPro"/>
</dbReference>
<gene>
    <name evidence="2" type="ORF">AS203_10740</name>
</gene>
<keyword evidence="2" id="KW-0808">Transferase</keyword>
<dbReference type="Proteomes" id="UP000056252">
    <property type="component" value="Chromosome"/>
</dbReference>
<evidence type="ECO:0000313" key="2">
    <source>
        <dbReference type="EMBL" id="ALO49502.1"/>
    </source>
</evidence>
<organism evidence="2 3">
    <name type="scientific">Hoylesella enoeca</name>
    <dbReference type="NCBI Taxonomy" id="76123"/>
    <lineage>
        <taxon>Bacteria</taxon>
        <taxon>Pseudomonadati</taxon>
        <taxon>Bacteroidota</taxon>
        <taxon>Bacteroidia</taxon>
        <taxon>Bacteroidales</taxon>
        <taxon>Prevotellaceae</taxon>
        <taxon>Hoylesella</taxon>
    </lineage>
</organism>
<name>A0A0S2KMZ8_9BACT</name>
<dbReference type="OrthoDB" id="9796381at2"/>
<protein>
    <submittedName>
        <fullName evidence="2">Acetyltransferase</fullName>
    </submittedName>
</protein>
<dbReference type="KEGG" id="peo:AS203_10740"/>